<gene>
    <name evidence="1" type="ORF">KM842_09605</name>
</gene>
<accession>A0ACD1E108</accession>
<evidence type="ECO:0000313" key="2">
    <source>
        <dbReference type="Proteomes" id="UP000681794"/>
    </source>
</evidence>
<reference evidence="1" key="1">
    <citation type="submission" date="2021-06" db="EMBL/GenBank/DDBJ databases">
        <authorList>
            <person name="Ellington A.J."/>
            <person name="Bryan N.C."/>
            <person name="Christner B.C."/>
            <person name="Reisch C.R."/>
        </authorList>
    </citation>
    <scope>NUCLEOTIDE SEQUENCE</scope>
    <source>
        <strain evidence="1">L6-1</strain>
    </source>
</reference>
<evidence type="ECO:0000313" key="1">
    <source>
        <dbReference type="EMBL" id="QWS32546.1"/>
    </source>
</evidence>
<protein>
    <submittedName>
        <fullName evidence="1">Helix-turn-helix transcriptional regulator</fullName>
    </submittedName>
</protein>
<organism evidence="1 2">
    <name type="scientific">Curtobacterium aetherium</name>
    <dbReference type="NCBI Taxonomy" id="2841594"/>
    <lineage>
        <taxon>Bacteria</taxon>
        <taxon>Bacillati</taxon>
        <taxon>Actinomycetota</taxon>
        <taxon>Actinomycetes</taxon>
        <taxon>Micrococcales</taxon>
        <taxon>Microbacteriaceae</taxon>
        <taxon>Curtobacterium</taxon>
    </lineage>
</organism>
<sequence length="334" mass="36900">MTVTTSAARPDPDRTTSTGTEAQPDTVVAVSGTDTASAIRDLAGLYAGRSWHSAPVDHDYWYKYVGVGDETMSIRRSQMHGTLRGDVAVEDEVVVQWIDSGRGVLDVGRDAVAMQVGVPVLVVTGQRFAFDYEDWDQRLVHLDRALVLDVAAEEHLVDGTLAFDRTTTPSAGAVRQWRGSVVGAVGALRAEGASSLAWHEAQRDVVRSLFGLYPVEAERRPVGWGDRRTARLRSAVEFLHEHAAEPVTVSDVARASAISVRALQESFQRSLGRTPMTYLRDVRLRHTRDDLVAADPGSTTVGEVATRWGFSHMGRFSNEYLRRFGEYPRHTLRR</sequence>
<proteinExistence type="predicted"/>
<dbReference type="Proteomes" id="UP000681794">
    <property type="component" value="Chromosome"/>
</dbReference>
<keyword evidence="2" id="KW-1185">Reference proteome</keyword>
<dbReference type="EMBL" id="CP076544">
    <property type="protein sequence ID" value="QWS32546.1"/>
    <property type="molecule type" value="Genomic_DNA"/>
</dbReference>
<name>A0ACD1E108_9MICO</name>